<protein>
    <submittedName>
        <fullName evidence="2">Alpha-methylacyl-CoA racemase</fullName>
    </submittedName>
</protein>
<dbReference type="EMBL" id="QXDC01000004">
    <property type="protein sequence ID" value="RIA37980.1"/>
    <property type="molecule type" value="Genomic_DNA"/>
</dbReference>
<keyword evidence="3" id="KW-1185">Reference proteome</keyword>
<dbReference type="SUPFAM" id="SSF89796">
    <property type="entry name" value="CoA-transferase family III (CaiB/BaiF)"/>
    <property type="match status" value="1"/>
</dbReference>
<dbReference type="RefSeq" id="WP_119037210.1">
    <property type="nucleotide sequence ID" value="NZ_QXDC01000004.1"/>
</dbReference>
<dbReference type="AlphaFoldDB" id="A0A397NK98"/>
<gene>
    <name evidence="2" type="ORF">DFR49_3870</name>
</gene>
<dbReference type="InterPro" id="IPR003673">
    <property type="entry name" value="CoA-Trfase_fam_III"/>
</dbReference>
<dbReference type="GO" id="GO:0003824">
    <property type="term" value="F:catalytic activity"/>
    <property type="evidence" value="ECO:0007669"/>
    <property type="project" value="InterPro"/>
</dbReference>
<feature type="compositionally biased region" description="Low complexity" evidence="1">
    <location>
        <begin position="340"/>
        <end position="360"/>
    </location>
</feature>
<name>A0A397NK98_9SPHN</name>
<dbReference type="Gene3D" id="3.30.1540.10">
    <property type="entry name" value="formyl-coa transferase, domain 3"/>
    <property type="match status" value="1"/>
</dbReference>
<evidence type="ECO:0000313" key="2">
    <source>
        <dbReference type="EMBL" id="RIA37980.1"/>
    </source>
</evidence>
<dbReference type="InterPro" id="IPR050509">
    <property type="entry name" value="CoA-transferase_III"/>
</dbReference>
<dbReference type="Gene3D" id="3.40.50.10540">
    <property type="entry name" value="Crotonobetainyl-coa:carnitine coa-transferase, domain 1"/>
    <property type="match status" value="1"/>
</dbReference>
<dbReference type="InterPro" id="IPR023606">
    <property type="entry name" value="CoA-Trfase_III_dom_1_sf"/>
</dbReference>
<accession>A0A397NK98</accession>
<evidence type="ECO:0000256" key="1">
    <source>
        <dbReference type="SAM" id="MobiDB-lite"/>
    </source>
</evidence>
<dbReference type="Pfam" id="PF02515">
    <property type="entry name" value="CoA_transf_3"/>
    <property type="match status" value="1"/>
</dbReference>
<dbReference type="Proteomes" id="UP000266568">
    <property type="component" value="Unassembled WGS sequence"/>
</dbReference>
<dbReference type="PANTHER" id="PTHR48228:SF5">
    <property type="entry name" value="ALPHA-METHYLACYL-COA RACEMASE"/>
    <property type="match status" value="1"/>
</dbReference>
<evidence type="ECO:0000313" key="3">
    <source>
        <dbReference type="Proteomes" id="UP000266568"/>
    </source>
</evidence>
<feature type="region of interest" description="Disordered" evidence="1">
    <location>
        <begin position="339"/>
        <end position="360"/>
    </location>
</feature>
<dbReference type="OrthoDB" id="5720311at2"/>
<dbReference type="PANTHER" id="PTHR48228">
    <property type="entry name" value="SUCCINYL-COA--D-CITRAMALATE COA-TRANSFERASE"/>
    <property type="match status" value="1"/>
</dbReference>
<organism evidence="2 3">
    <name type="scientific">Hephaestia caeni</name>
    <dbReference type="NCBI Taxonomy" id="645617"/>
    <lineage>
        <taxon>Bacteria</taxon>
        <taxon>Pseudomonadati</taxon>
        <taxon>Pseudomonadota</taxon>
        <taxon>Alphaproteobacteria</taxon>
        <taxon>Sphingomonadales</taxon>
        <taxon>Sphingomonadaceae</taxon>
        <taxon>Hephaestia</taxon>
    </lineage>
</organism>
<proteinExistence type="predicted"/>
<dbReference type="InterPro" id="IPR044855">
    <property type="entry name" value="CoA-Trfase_III_dom3_sf"/>
</dbReference>
<sequence length="360" mass="37562">MANTGKRAAGGALQGVRIIELAGIGPVPFAGMMLADHGAEVVRVERPGTRADHTDVLTRSRSTVQLDLKTAEGVAAVCELVRSADGLIEGFRPGVIERLGLGPDVLLAENPALVVGRMTGWGQEGPLAHAAGHDINYIALAGVLNAVGRAGEKPVPPINLVGDFGGGGMMLAFGMLAGILSARATGQGQVIDCAMVDGASLLMSMTWGFRAKGIWPGGRGGNYLDGGAPYYDSYETADGKFVAVGAIEPQFYRLLLEATGLTDDAVMLRQDSADDIPAQRATLTALFKSRTRDEWCALMEGTDICFAPVLDYDETPAHPHNLARGAFLTLADVVQPAPAPRFSATPAPAPRAPGTAFSED</sequence>
<comment type="caution">
    <text evidence="2">The sequence shown here is derived from an EMBL/GenBank/DDBJ whole genome shotgun (WGS) entry which is preliminary data.</text>
</comment>
<reference evidence="2 3" key="1">
    <citation type="submission" date="2018-08" db="EMBL/GenBank/DDBJ databases">
        <title>Genomic Encyclopedia of Type Strains, Phase IV (KMG-IV): sequencing the most valuable type-strain genomes for metagenomic binning, comparative biology and taxonomic classification.</title>
        <authorList>
            <person name="Goeker M."/>
        </authorList>
    </citation>
    <scope>NUCLEOTIDE SEQUENCE [LARGE SCALE GENOMIC DNA]</scope>
    <source>
        <strain evidence="2 3">DSM 25527</strain>
    </source>
</reference>